<sequence length="228" mass="26819">MGFWSNGSWNWTLEWRRPIFSWEENSMAELWRMLQTIQPIKGQKDRWEWRHDHGIYSTKSGYQALSSNHQQSRNNLHKRIWCRLVPTKICAFVWKLLQNRIPSKVNLFKKGIVPDLNLATCMLCNESIEDINHLFLHCKFAYSVWSKSLQWWRISSVRADDCYASFEQQLASFKNVNIKAGWDAVWCAQSGLYGLLETKRLSETMSRMSIGFLSWCNCGHSNGSKTKQ</sequence>
<feature type="domain" description="Reverse transcriptase zinc-binding" evidence="1">
    <location>
        <begin position="56"/>
        <end position="145"/>
    </location>
</feature>
<dbReference type="AlphaFoldDB" id="A0AAV5ITX1"/>
<dbReference type="PANTHER" id="PTHR36617">
    <property type="entry name" value="PROTEIN, PUTATIVE-RELATED"/>
    <property type="match status" value="1"/>
</dbReference>
<evidence type="ECO:0000313" key="3">
    <source>
        <dbReference type="Proteomes" id="UP001054252"/>
    </source>
</evidence>
<organism evidence="2 3">
    <name type="scientific">Rubroshorea leprosula</name>
    <dbReference type="NCBI Taxonomy" id="152421"/>
    <lineage>
        <taxon>Eukaryota</taxon>
        <taxon>Viridiplantae</taxon>
        <taxon>Streptophyta</taxon>
        <taxon>Embryophyta</taxon>
        <taxon>Tracheophyta</taxon>
        <taxon>Spermatophyta</taxon>
        <taxon>Magnoliopsida</taxon>
        <taxon>eudicotyledons</taxon>
        <taxon>Gunneridae</taxon>
        <taxon>Pentapetalae</taxon>
        <taxon>rosids</taxon>
        <taxon>malvids</taxon>
        <taxon>Malvales</taxon>
        <taxon>Dipterocarpaceae</taxon>
        <taxon>Rubroshorea</taxon>
    </lineage>
</organism>
<dbReference type="InterPro" id="IPR026960">
    <property type="entry name" value="RVT-Znf"/>
</dbReference>
<proteinExistence type="predicted"/>
<dbReference type="Pfam" id="PF13966">
    <property type="entry name" value="zf-RVT"/>
    <property type="match status" value="1"/>
</dbReference>
<reference evidence="2 3" key="1">
    <citation type="journal article" date="2021" name="Commun. Biol.">
        <title>The genome of Shorea leprosula (Dipterocarpaceae) highlights the ecological relevance of drought in aseasonal tropical rainforests.</title>
        <authorList>
            <person name="Ng K.K.S."/>
            <person name="Kobayashi M.J."/>
            <person name="Fawcett J.A."/>
            <person name="Hatakeyama M."/>
            <person name="Paape T."/>
            <person name="Ng C.H."/>
            <person name="Ang C.C."/>
            <person name="Tnah L.H."/>
            <person name="Lee C.T."/>
            <person name="Nishiyama T."/>
            <person name="Sese J."/>
            <person name="O'Brien M.J."/>
            <person name="Copetti D."/>
            <person name="Mohd Noor M.I."/>
            <person name="Ong R.C."/>
            <person name="Putra M."/>
            <person name="Sireger I.Z."/>
            <person name="Indrioko S."/>
            <person name="Kosugi Y."/>
            <person name="Izuno A."/>
            <person name="Isagi Y."/>
            <person name="Lee S.L."/>
            <person name="Shimizu K.K."/>
        </authorList>
    </citation>
    <scope>NUCLEOTIDE SEQUENCE [LARGE SCALE GENOMIC DNA]</scope>
    <source>
        <strain evidence="2">214</strain>
    </source>
</reference>
<dbReference type="EMBL" id="BPVZ01000018">
    <property type="protein sequence ID" value="GKV02232.1"/>
    <property type="molecule type" value="Genomic_DNA"/>
</dbReference>
<accession>A0AAV5ITX1</accession>
<dbReference type="Proteomes" id="UP001054252">
    <property type="component" value="Unassembled WGS sequence"/>
</dbReference>
<dbReference type="PANTHER" id="PTHR36617:SF16">
    <property type="entry name" value="OS04G0516500 PROTEIN"/>
    <property type="match status" value="1"/>
</dbReference>
<evidence type="ECO:0000259" key="1">
    <source>
        <dbReference type="Pfam" id="PF13966"/>
    </source>
</evidence>
<protein>
    <recommendedName>
        <fullName evidence="1">Reverse transcriptase zinc-binding domain-containing protein</fullName>
    </recommendedName>
</protein>
<evidence type="ECO:0000313" key="2">
    <source>
        <dbReference type="EMBL" id="GKV02232.1"/>
    </source>
</evidence>
<name>A0AAV5ITX1_9ROSI</name>
<keyword evidence="3" id="KW-1185">Reference proteome</keyword>
<comment type="caution">
    <text evidence="2">The sequence shown here is derived from an EMBL/GenBank/DDBJ whole genome shotgun (WGS) entry which is preliminary data.</text>
</comment>
<gene>
    <name evidence="2" type="ORF">SLEP1_g14691</name>
</gene>